<dbReference type="InterPro" id="IPR029024">
    <property type="entry name" value="TerB-like"/>
</dbReference>
<evidence type="ECO:0000313" key="2">
    <source>
        <dbReference type="Proteomes" id="UP000820977"/>
    </source>
</evidence>
<sequence length="131" mass="14986">MSFIDLFKSRESREKLSHLKRLVALAFADGKFEKSEMGVIATVMARDGLEFSDLERCIKNLKDFKFLPPETPERRVVCLKDMVFLMMCDGDIDDNELTLCKATAIELGFKQEVIDAMILDIIADIKRMETS</sequence>
<keyword evidence="2" id="KW-1185">Reference proteome</keyword>
<reference evidence="1 2" key="1">
    <citation type="submission" date="2020-05" db="EMBL/GenBank/DDBJ databases">
        <title>Distinct polysaccharide utilization as determinants for interspecies competition between intestinal Prevotella spp.</title>
        <authorList>
            <person name="Galvez E.J.C."/>
            <person name="Iljazovic A."/>
            <person name="Strowig T."/>
        </authorList>
    </citation>
    <scope>NUCLEOTIDE SEQUENCE [LARGE SCALE GENOMIC DNA]</scope>
    <source>
        <strain evidence="1 2">PCHR</strain>
    </source>
</reference>
<comment type="caution">
    <text evidence="1">The sequence shown here is derived from an EMBL/GenBank/DDBJ whole genome shotgun (WGS) entry which is preliminary data.</text>
</comment>
<evidence type="ECO:0000313" key="1">
    <source>
        <dbReference type="EMBL" id="NPE26282.1"/>
    </source>
</evidence>
<name>A0ABX2B5P4_9BACT</name>
<accession>A0ABX2B5P4</accession>
<dbReference type="SUPFAM" id="SSF158682">
    <property type="entry name" value="TerB-like"/>
    <property type="match status" value="1"/>
</dbReference>
<evidence type="ECO:0008006" key="3">
    <source>
        <dbReference type="Google" id="ProtNLM"/>
    </source>
</evidence>
<dbReference type="Gene3D" id="1.10.3680.10">
    <property type="entry name" value="TerB-like"/>
    <property type="match status" value="1"/>
</dbReference>
<gene>
    <name evidence="1" type="ORF">HPS54_12330</name>
</gene>
<dbReference type="Proteomes" id="UP000820977">
    <property type="component" value="Unassembled WGS sequence"/>
</dbReference>
<protein>
    <recommendedName>
        <fullName evidence="3">Tellurite resistance protein TerB</fullName>
    </recommendedName>
</protein>
<proteinExistence type="predicted"/>
<dbReference type="EMBL" id="JABKKJ010000042">
    <property type="protein sequence ID" value="NPE26282.1"/>
    <property type="molecule type" value="Genomic_DNA"/>
</dbReference>
<organism evidence="1 2">
    <name type="scientific">Xylanibacter caecicola</name>
    <dbReference type="NCBI Taxonomy" id="2736294"/>
    <lineage>
        <taxon>Bacteria</taxon>
        <taxon>Pseudomonadati</taxon>
        <taxon>Bacteroidota</taxon>
        <taxon>Bacteroidia</taxon>
        <taxon>Bacteroidales</taxon>
        <taxon>Prevotellaceae</taxon>
        <taxon>Xylanibacter</taxon>
    </lineage>
</organism>
<dbReference type="RefSeq" id="WP_172345721.1">
    <property type="nucleotide sequence ID" value="NZ_CASYYZ010000100.1"/>
</dbReference>